<feature type="transmembrane region" description="Helical" evidence="1">
    <location>
        <begin position="153"/>
        <end position="172"/>
    </location>
</feature>
<dbReference type="GO" id="GO:0005886">
    <property type="term" value="C:plasma membrane"/>
    <property type="evidence" value="ECO:0007669"/>
    <property type="project" value="TreeGrafter"/>
</dbReference>
<dbReference type="Proteomes" id="UP000010074">
    <property type="component" value="Chromosome"/>
</dbReference>
<accession>K7YRM1</accession>
<organism evidence="2 3">
    <name type="scientific">Bdellovibrio bacteriovorus str. Tiberius</name>
    <dbReference type="NCBI Taxonomy" id="1069642"/>
    <lineage>
        <taxon>Bacteria</taxon>
        <taxon>Pseudomonadati</taxon>
        <taxon>Bdellovibrionota</taxon>
        <taxon>Bdellovibrionia</taxon>
        <taxon>Bdellovibrionales</taxon>
        <taxon>Pseudobdellovibrionaceae</taxon>
        <taxon>Bdellovibrio</taxon>
    </lineage>
</organism>
<feature type="transmembrane region" description="Helical" evidence="1">
    <location>
        <begin position="129"/>
        <end position="146"/>
    </location>
</feature>
<dbReference type="AlphaFoldDB" id="K7YRM1"/>
<dbReference type="STRING" id="1069642.Bdt_2830"/>
<feature type="transmembrane region" description="Helical" evidence="1">
    <location>
        <begin position="105"/>
        <end position="123"/>
    </location>
</feature>
<evidence type="ECO:0000313" key="3">
    <source>
        <dbReference type="Proteomes" id="UP000010074"/>
    </source>
</evidence>
<dbReference type="EMBL" id="CP002930">
    <property type="protein sequence ID" value="AFY02511.1"/>
    <property type="molecule type" value="Genomic_DNA"/>
</dbReference>
<keyword evidence="1" id="KW-0812">Transmembrane</keyword>
<dbReference type="RefSeq" id="WP_015091939.1">
    <property type="nucleotide sequence ID" value="NC_019567.1"/>
</dbReference>
<dbReference type="PANTHER" id="PTHR43535">
    <property type="entry name" value="PHOSPHATIDATE CYTIDYLYLTRANSFERASE"/>
    <property type="match status" value="1"/>
</dbReference>
<evidence type="ECO:0000256" key="1">
    <source>
        <dbReference type="SAM" id="Phobius"/>
    </source>
</evidence>
<dbReference type="HOGENOM" id="CLU_884715_0_0_7"/>
<feature type="transmembrane region" description="Helical" evidence="1">
    <location>
        <begin position="56"/>
        <end position="74"/>
    </location>
</feature>
<keyword evidence="1" id="KW-0472">Membrane</keyword>
<dbReference type="KEGG" id="bbat:Bdt_2830"/>
<reference evidence="2 3" key="1">
    <citation type="journal article" date="2012" name="BMC Genomics">
        <title>Genome analysis of a simultaneously predatory and prey-independent, novel Bdellovibrio bacteriovorus from the River Tiber, supports in silico predictions of both ancient and recent lateral gene transfer from diverse bacteria.</title>
        <authorList>
            <person name="Hobley L."/>
            <person name="Lerner T.R."/>
            <person name="Williams L.E."/>
            <person name="Lambert C."/>
            <person name="Till R."/>
            <person name="Milner D.S."/>
            <person name="Basford S.M."/>
            <person name="Capeness M.J."/>
            <person name="Fenton A.K."/>
            <person name="Atterbury R.J."/>
            <person name="Harris M.A."/>
            <person name="Sockett R.E."/>
        </authorList>
    </citation>
    <scope>NUCLEOTIDE SEQUENCE [LARGE SCALE GENOMIC DNA]</scope>
    <source>
        <strain evidence="2 3">Tiberius</strain>
    </source>
</reference>
<feature type="transmembrane region" description="Helical" evidence="1">
    <location>
        <begin position="225"/>
        <end position="244"/>
    </location>
</feature>
<feature type="transmembrane region" description="Helical" evidence="1">
    <location>
        <begin position="80"/>
        <end position="98"/>
    </location>
</feature>
<evidence type="ECO:0000313" key="2">
    <source>
        <dbReference type="EMBL" id="AFY02511.1"/>
    </source>
</evidence>
<dbReference type="PANTHER" id="PTHR43535:SF1">
    <property type="entry name" value="PHOSPHATIDATE CYTIDYLYLTRANSFERASE"/>
    <property type="match status" value="1"/>
</dbReference>
<protein>
    <submittedName>
        <fullName evidence="2">Putative phosphatidate cytidiltransferase</fullName>
    </submittedName>
</protein>
<name>K7YRM1_BDEBC</name>
<keyword evidence="1" id="KW-1133">Transmembrane helix</keyword>
<proteinExistence type="predicted"/>
<gene>
    <name evidence="2" type="ORF">Bdt_2830</name>
</gene>
<keyword evidence="2" id="KW-0808">Transferase</keyword>
<dbReference type="GO" id="GO:0016740">
    <property type="term" value="F:transferase activity"/>
    <property type="evidence" value="ECO:0007669"/>
    <property type="project" value="UniProtKB-KW"/>
</dbReference>
<dbReference type="OrthoDB" id="5289224at2"/>
<dbReference type="GO" id="GO:0009273">
    <property type="term" value="P:peptidoglycan-based cell wall biogenesis"/>
    <property type="evidence" value="ECO:0007669"/>
    <property type="project" value="TreeGrafter"/>
</dbReference>
<feature type="transmembrane region" description="Helical" evidence="1">
    <location>
        <begin position="250"/>
        <end position="270"/>
    </location>
</feature>
<feature type="transmembrane region" description="Helical" evidence="1">
    <location>
        <begin position="22"/>
        <end position="44"/>
    </location>
</feature>
<dbReference type="PATRIC" id="fig|1069642.3.peg.2801"/>
<dbReference type="Pfam" id="PF01148">
    <property type="entry name" value="CTP_transf_1"/>
    <property type="match status" value="1"/>
</dbReference>
<sequence length="314" mass="35695">MDFFDLDLPIRMAMPTAWENHIYRQTVLIVLSIIFASGLIVFFFRQKNYYFVQSWASIKSWLIAAPLMFLAMGMPEPWPLVALTALAILGAKIFFQIMGMFHRSYFVMICYAGIIGLGVCAWYDRLDVYNAMPMVVLGLSCLVPLVKNSYKRMIQYISLTLLAFIFLGWSFMHLGLIMKMPNGVFQVMYLVILTEFCDNTNLAVSRYIGGWKMFPGINPRRTVGSTIVSALLTLFLAGCMRFLLPDGSEKYWLASGLVASMGGFVGDYLMTVVRRDAGMKTVGPFIIGRGDFLHRMDRLIFVAPIYYYVMTVIL</sequence>